<keyword evidence="3" id="KW-1185">Reference proteome</keyword>
<dbReference type="Gene3D" id="1.20.1280.50">
    <property type="match status" value="1"/>
</dbReference>
<organism evidence="2 3">
    <name type="scientific">Athelia psychrophila</name>
    <dbReference type="NCBI Taxonomy" id="1759441"/>
    <lineage>
        <taxon>Eukaryota</taxon>
        <taxon>Fungi</taxon>
        <taxon>Dikarya</taxon>
        <taxon>Basidiomycota</taxon>
        <taxon>Agaricomycotina</taxon>
        <taxon>Agaricomycetes</taxon>
        <taxon>Agaricomycetidae</taxon>
        <taxon>Atheliales</taxon>
        <taxon>Atheliaceae</taxon>
        <taxon>Athelia</taxon>
    </lineage>
</organism>
<dbReference type="AlphaFoldDB" id="A0A166I9I8"/>
<evidence type="ECO:0000313" key="3">
    <source>
        <dbReference type="Proteomes" id="UP000076532"/>
    </source>
</evidence>
<protein>
    <recommendedName>
        <fullName evidence="1">F-box domain-containing protein</fullName>
    </recommendedName>
</protein>
<sequence length="175" mass="19755">MRVLDLPLDVWIAIASLLSIEDILAVQNTCKFLHDSMAERSIWHSAITDIASVIHLPGLQDQLPHMSTEVIRARVVRTWGIHRELQNNPLKPRSVQKRTCDANVMHVYFVPGGEWIVLALFDGGIDLCATRNIPQPTCSIPCVRRRADINFQIGMSSSCHLGTLIHRTEKRWSQG</sequence>
<reference evidence="2 3" key="1">
    <citation type="journal article" date="2016" name="Mol. Biol. Evol.">
        <title>Comparative Genomics of Early-Diverging Mushroom-Forming Fungi Provides Insights into the Origins of Lignocellulose Decay Capabilities.</title>
        <authorList>
            <person name="Nagy L.G."/>
            <person name="Riley R."/>
            <person name="Tritt A."/>
            <person name="Adam C."/>
            <person name="Daum C."/>
            <person name="Floudas D."/>
            <person name="Sun H."/>
            <person name="Yadav J.S."/>
            <person name="Pangilinan J."/>
            <person name="Larsson K.H."/>
            <person name="Matsuura K."/>
            <person name="Barry K."/>
            <person name="Labutti K."/>
            <person name="Kuo R."/>
            <person name="Ohm R.A."/>
            <person name="Bhattacharya S.S."/>
            <person name="Shirouzu T."/>
            <person name="Yoshinaga Y."/>
            <person name="Martin F.M."/>
            <person name="Grigoriev I.V."/>
            <person name="Hibbett D.S."/>
        </authorList>
    </citation>
    <scope>NUCLEOTIDE SEQUENCE [LARGE SCALE GENOMIC DNA]</scope>
    <source>
        <strain evidence="2 3">CBS 109695</strain>
    </source>
</reference>
<dbReference type="SUPFAM" id="SSF81383">
    <property type="entry name" value="F-box domain"/>
    <property type="match status" value="1"/>
</dbReference>
<feature type="domain" description="F-box" evidence="1">
    <location>
        <begin position="1"/>
        <end position="46"/>
    </location>
</feature>
<dbReference type="InterPro" id="IPR036047">
    <property type="entry name" value="F-box-like_dom_sf"/>
</dbReference>
<dbReference type="PROSITE" id="PS50181">
    <property type="entry name" value="FBOX"/>
    <property type="match status" value="1"/>
</dbReference>
<dbReference type="EMBL" id="KV417562">
    <property type="protein sequence ID" value="KZP19588.1"/>
    <property type="molecule type" value="Genomic_DNA"/>
</dbReference>
<dbReference type="OrthoDB" id="3268567at2759"/>
<dbReference type="Proteomes" id="UP000076532">
    <property type="component" value="Unassembled WGS sequence"/>
</dbReference>
<proteinExistence type="predicted"/>
<name>A0A166I9I8_9AGAM</name>
<accession>A0A166I9I8</accession>
<evidence type="ECO:0000313" key="2">
    <source>
        <dbReference type="EMBL" id="KZP19588.1"/>
    </source>
</evidence>
<dbReference type="Pfam" id="PF12937">
    <property type="entry name" value="F-box-like"/>
    <property type="match status" value="1"/>
</dbReference>
<gene>
    <name evidence="2" type="ORF">FIBSPDRAFT_559459</name>
</gene>
<dbReference type="InterPro" id="IPR001810">
    <property type="entry name" value="F-box_dom"/>
</dbReference>
<evidence type="ECO:0000259" key="1">
    <source>
        <dbReference type="PROSITE" id="PS50181"/>
    </source>
</evidence>